<accession>A0A117IU79</accession>
<keyword evidence="2" id="KW-1185">Reference proteome</keyword>
<reference evidence="1 2" key="1">
    <citation type="submission" date="2015-10" db="EMBL/GenBank/DDBJ databases">
        <title>Draft genome sequence of Thermococcus celericrescens strain DSM 17994.</title>
        <authorList>
            <person name="Hong S.-J."/>
            <person name="Park C.-E."/>
            <person name="Shin J.-H."/>
        </authorList>
    </citation>
    <scope>NUCLEOTIDE SEQUENCE [LARGE SCALE GENOMIC DNA]</scope>
    <source>
        <strain evidence="1 2">DSM 17994</strain>
    </source>
</reference>
<evidence type="ECO:0000313" key="1">
    <source>
        <dbReference type="EMBL" id="KUH34804.1"/>
    </source>
</evidence>
<sequence length="60" mass="7009">MNGGVQVLTTWTDAGPLDFVGVLKKMAEVMIEYFKEFNLPREYWMGVYSRLRARGGERFF</sequence>
<dbReference type="AlphaFoldDB" id="A0A117IU79"/>
<gene>
    <name evidence="1" type="ORF">APY94_00050</name>
</gene>
<evidence type="ECO:0000313" key="2">
    <source>
        <dbReference type="Proteomes" id="UP000053462"/>
    </source>
</evidence>
<dbReference type="EMBL" id="LLYW01000001">
    <property type="protein sequence ID" value="KUH34804.1"/>
    <property type="molecule type" value="Genomic_DNA"/>
</dbReference>
<name>A0A117IU79_9EURY</name>
<proteinExistence type="predicted"/>
<dbReference type="STRING" id="227598.APY94_00050"/>
<dbReference type="Proteomes" id="UP000053462">
    <property type="component" value="Unassembled WGS sequence"/>
</dbReference>
<comment type="caution">
    <text evidence="1">The sequence shown here is derived from an EMBL/GenBank/DDBJ whole genome shotgun (WGS) entry which is preliminary data.</text>
</comment>
<protein>
    <submittedName>
        <fullName evidence="1">Uncharacterized protein</fullName>
    </submittedName>
</protein>
<organism evidence="1 2">
    <name type="scientific">Thermococcus celericrescens</name>
    <dbReference type="NCBI Taxonomy" id="227598"/>
    <lineage>
        <taxon>Archaea</taxon>
        <taxon>Methanobacteriati</taxon>
        <taxon>Methanobacteriota</taxon>
        <taxon>Thermococci</taxon>
        <taxon>Thermococcales</taxon>
        <taxon>Thermococcaceae</taxon>
        <taxon>Thermococcus</taxon>
    </lineage>
</organism>